<evidence type="ECO:0000313" key="6">
    <source>
        <dbReference type="Proteomes" id="UP000177246"/>
    </source>
</evidence>
<comment type="similarity">
    <text evidence="3">Belongs to the bacterial ribosomal protein bS16 family.</text>
</comment>
<keyword evidence="2 3" id="KW-0687">Ribonucleoprotein</keyword>
<comment type="caution">
    <text evidence="5">The sequence shown here is derived from an EMBL/GenBank/DDBJ whole genome shotgun (WGS) entry which is preliminary data.</text>
</comment>
<reference evidence="5 6" key="1">
    <citation type="journal article" date="2016" name="Nat. Commun.">
        <title>Thousands of microbial genomes shed light on interconnected biogeochemical processes in an aquifer system.</title>
        <authorList>
            <person name="Anantharaman K."/>
            <person name="Brown C.T."/>
            <person name="Hug L.A."/>
            <person name="Sharon I."/>
            <person name="Castelle C.J."/>
            <person name="Probst A.J."/>
            <person name="Thomas B.C."/>
            <person name="Singh A."/>
            <person name="Wilkins M.J."/>
            <person name="Karaoz U."/>
            <person name="Brodie E.L."/>
            <person name="Williams K.H."/>
            <person name="Hubbard S.S."/>
            <person name="Banfield J.F."/>
        </authorList>
    </citation>
    <scope>NUCLEOTIDE SEQUENCE [LARGE SCALE GENOMIC DNA]</scope>
</reference>
<dbReference type="PANTHER" id="PTHR12919:SF20">
    <property type="entry name" value="SMALL RIBOSOMAL SUBUNIT PROTEIN BS16M"/>
    <property type="match status" value="1"/>
</dbReference>
<dbReference type="InterPro" id="IPR023803">
    <property type="entry name" value="Ribosomal_bS16_dom_sf"/>
</dbReference>
<dbReference type="Proteomes" id="UP000177246">
    <property type="component" value="Unassembled WGS sequence"/>
</dbReference>
<dbReference type="GO" id="GO:0015935">
    <property type="term" value="C:small ribosomal subunit"/>
    <property type="evidence" value="ECO:0007669"/>
    <property type="project" value="TreeGrafter"/>
</dbReference>
<dbReference type="HAMAP" id="MF_00385">
    <property type="entry name" value="Ribosomal_bS16"/>
    <property type="match status" value="1"/>
</dbReference>
<feature type="compositionally biased region" description="Basic and acidic residues" evidence="4">
    <location>
        <begin position="97"/>
        <end position="109"/>
    </location>
</feature>
<dbReference type="InterPro" id="IPR000307">
    <property type="entry name" value="Ribosomal_bS16"/>
</dbReference>
<gene>
    <name evidence="3" type="primary">rpsP</name>
    <name evidence="5" type="ORF">A2430_00570</name>
</gene>
<dbReference type="Pfam" id="PF00886">
    <property type="entry name" value="Ribosomal_S16"/>
    <property type="match status" value="1"/>
</dbReference>
<dbReference type="AlphaFoldDB" id="A0A1G2CP67"/>
<proteinExistence type="inferred from homology"/>
<keyword evidence="1 3" id="KW-0689">Ribosomal protein</keyword>
<organism evidence="5 6">
    <name type="scientific">Candidatus Liptonbacteria bacterium RIFOXYC1_FULL_36_8</name>
    <dbReference type="NCBI Taxonomy" id="1798655"/>
    <lineage>
        <taxon>Bacteria</taxon>
        <taxon>Candidatus Liptoniibacteriota</taxon>
    </lineage>
</organism>
<dbReference type="EMBL" id="MHLF01000025">
    <property type="protein sequence ID" value="OGZ03194.1"/>
    <property type="molecule type" value="Genomic_DNA"/>
</dbReference>
<evidence type="ECO:0000256" key="3">
    <source>
        <dbReference type="HAMAP-Rule" id="MF_00385"/>
    </source>
</evidence>
<name>A0A1G2CP67_9BACT</name>
<evidence type="ECO:0000256" key="4">
    <source>
        <dbReference type="SAM" id="MobiDB-lite"/>
    </source>
</evidence>
<accession>A0A1G2CP67</accession>
<dbReference type="GO" id="GO:0006412">
    <property type="term" value="P:translation"/>
    <property type="evidence" value="ECO:0007669"/>
    <property type="project" value="UniProtKB-UniRule"/>
</dbReference>
<dbReference type="Gene3D" id="3.30.1320.10">
    <property type="match status" value="1"/>
</dbReference>
<evidence type="ECO:0000256" key="1">
    <source>
        <dbReference type="ARBA" id="ARBA00022980"/>
    </source>
</evidence>
<feature type="region of interest" description="Disordered" evidence="4">
    <location>
        <begin position="97"/>
        <end position="117"/>
    </location>
</feature>
<dbReference type="PANTHER" id="PTHR12919">
    <property type="entry name" value="30S RIBOSOMAL PROTEIN S16"/>
    <property type="match status" value="1"/>
</dbReference>
<evidence type="ECO:0000313" key="5">
    <source>
        <dbReference type="EMBL" id="OGZ03194.1"/>
    </source>
</evidence>
<protein>
    <recommendedName>
        <fullName evidence="3">Small ribosomal subunit protein bS16</fullName>
    </recommendedName>
</protein>
<dbReference type="NCBIfam" id="TIGR00002">
    <property type="entry name" value="S16"/>
    <property type="match status" value="1"/>
</dbReference>
<dbReference type="SUPFAM" id="SSF54565">
    <property type="entry name" value="Ribosomal protein S16"/>
    <property type="match status" value="1"/>
</dbReference>
<dbReference type="GO" id="GO:0003735">
    <property type="term" value="F:structural constituent of ribosome"/>
    <property type="evidence" value="ECO:0007669"/>
    <property type="project" value="InterPro"/>
</dbReference>
<evidence type="ECO:0000256" key="2">
    <source>
        <dbReference type="ARBA" id="ARBA00023274"/>
    </source>
</evidence>
<dbReference type="GO" id="GO:0005737">
    <property type="term" value="C:cytoplasm"/>
    <property type="evidence" value="ECO:0007669"/>
    <property type="project" value="UniProtKB-ARBA"/>
</dbReference>
<sequence>MLTIKFKRQGKKHQASYRVIVSEKGKKLSGRFLDDLGFYNPHTKESSLKEEKIKYWMEKGAQPTDTLFNLLVKKGLISERKKRVVVSVSKTLKKKEVKKEDKKEEEKAVETVVEAVE</sequence>